<feature type="compositionally biased region" description="Polar residues" evidence="1">
    <location>
        <begin position="13"/>
        <end position="24"/>
    </location>
</feature>
<proteinExistence type="predicted"/>
<name>A0AAE8SDI6_9HYPO</name>
<evidence type="ECO:0000256" key="1">
    <source>
        <dbReference type="SAM" id="MobiDB-lite"/>
    </source>
</evidence>
<feature type="compositionally biased region" description="Acidic residues" evidence="1">
    <location>
        <begin position="445"/>
        <end position="462"/>
    </location>
</feature>
<keyword evidence="4" id="KW-1185">Reference proteome</keyword>
<dbReference type="Proteomes" id="UP001187734">
    <property type="component" value="Unassembled WGS sequence"/>
</dbReference>
<organism evidence="3 4">
    <name type="scientific">Fusarium torulosum</name>
    <dbReference type="NCBI Taxonomy" id="33205"/>
    <lineage>
        <taxon>Eukaryota</taxon>
        <taxon>Fungi</taxon>
        <taxon>Dikarya</taxon>
        <taxon>Ascomycota</taxon>
        <taxon>Pezizomycotina</taxon>
        <taxon>Sordariomycetes</taxon>
        <taxon>Hypocreomycetidae</taxon>
        <taxon>Hypocreales</taxon>
        <taxon>Nectriaceae</taxon>
        <taxon>Fusarium</taxon>
    </lineage>
</organism>
<comment type="caution">
    <text evidence="3">The sequence shown here is derived from an EMBL/GenBank/DDBJ whole genome shotgun (WGS) entry which is preliminary data.</text>
</comment>
<evidence type="ECO:0000313" key="4">
    <source>
        <dbReference type="Proteomes" id="UP001187734"/>
    </source>
</evidence>
<feature type="domain" description="HNH nuclease" evidence="2">
    <location>
        <begin position="221"/>
        <end position="273"/>
    </location>
</feature>
<feature type="region of interest" description="Disordered" evidence="1">
    <location>
        <begin position="1"/>
        <end position="39"/>
    </location>
</feature>
<evidence type="ECO:0000313" key="3">
    <source>
        <dbReference type="EMBL" id="SPJ71339.1"/>
    </source>
</evidence>
<dbReference type="InterPro" id="IPR003615">
    <property type="entry name" value="HNH_nuc"/>
</dbReference>
<gene>
    <name evidence="3" type="ORF">FTOL_01067</name>
</gene>
<accession>A0AAE8SDI6</accession>
<dbReference type="EMBL" id="ONZP01000037">
    <property type="protein sequence ID" value="SPJ71339.1"/>
    <property type="molecule type" value="Genomic_DNA"/>
</dbReference>
<dbReference type="AlphaFoldDB" id="A0AAE8SDI6"/>
<evidence type="ECO:0000259" key="2">
    <source>
        <dbReference type="Pfam" id="PF13391"/>
    </source>
</evidence>
<dbReference type="Pfam" id="PF13391">
    <property type="entry name" value="HNH_2"/>
    <property type="match status" value="1"/>
</dbReference>
<protein>
    <recommendedName>
        <fullName evidence="2">HNH nuclease domain-containing protein</fullName>
    </recommendedName>
</protein>
<feature type="region of interest" description="Disordered" evidence="1">
    <location>
        <begin position="440"/>
        <end position="462"/>
    </location>
</feature>
<reference evidence="3" key="1">
    <citation type="submission" date="2018-03" db="EMBL/GenBank/DDBJ databases">
        <authorList>
            <person name="Guldener U."/>
        </authorList>
    </citation>
    <scope>NUCLEOTIDE SEQUENCE</scope>
</reference>
<sequence length="462" mass="53301">MSQPREIRDPSAPLSTYPSDSESLSIPKKSDTKSKRTVSQAWDCKYSDLDRKQLLLRRTQAGEELSNARKRLKRHSSMDAEYWHRYGEVARLVQETSQIESQKRLDDTLKDKKEAKDWYESEAADKLEKRYNSWKQFSTIMKKHQKTLQGRLASPRESWVKLFISSKLGMGLATNNIDMGMGTRNTRDQAKFKKALIKAHCPDPPADGYTWDPVVGDWFETLIAAHLFPYSQGMFMNDIFGKGSRKELFSPVNGLLLHPKIKYALDKGWVAIVPDIELEPADPDLPLNDQEERCNRVKAWEKQKVKEYKLIVLNTTDSKMTATTFLSKHGTSSIADLDGRRLNFLTNFRPRARYIWWTYLNAILRNAWTQGSTDRNMQHMEIRKCTRYWGSRACYVKQNQLLGFIEEVGHDVESILEFDIEKVTGEPELEAISALVGDAMLKSQDDEDEYETTSEEDSDGEE</sequence>